<evidence type="ECO:0000259" key="8">
    <source>
        <dbReference type="SMART" id="SM00645"/>
    </source>
</evidence>
<evidence type="ECO:0000256" key="3">
    <source>
        <dbReference type="ARBA" id="ARBA00022801"/>
    </source>
</evidence>
<accession>V4B0K1</accession>
<keyword evidence="5" id="KW-0865">Zymogen</keyword>
<dbReference type="FunFam" id="3.90.70.10:FF:000006">
    <property type="entry name" value="Cathepsin S"/>
    <property type="match status" value="1"/>
</dbReference>
<dbReference type="EMBL" id="KB200971">
    <property type="protein sequence ID" value="ESO99666.1"/>
    <property type="molecule type" value="Genomic_DNA"/>
</dbReference>
<evidence type="ECO:0000256" key="6">
    <source>
        <dbReference type="ARBA" id="ARBA00023157"/>
    </source>
</evidence>
<protein>
    <submittedName>
        <fullName evidence="10">Uncharacterized protein</fullName>
    </submittedName>
</protein>
<evidence type="ECO:0000256" key="1">
    <source>
        <dbReference type="ARBA" id="ARBA00008455"/>
    </source>
</evidence>
<dbReference type="InterPro" id="IPR038765">
    <property type="entry name" value="Papain-like_cys_pep_sf"/>
</dbReference>
<keyword evidence="7" id="KW-0732">Signal</keyword>
<evidence type="ECO:0000259" key="9">
    <source>
        <dbReference type="SMART" id="SM00848"/>
    </source>
</evidence>
<proteinExistence type="inferred from homology"/>
<dbReference type="Pfam" id="PF00112">
    <property type="entry name" value="Peptidase_C1"/>
    <property type="match status" value="1"/>
</dbReference>
<feature type="signal peptide" evidence="7">
    <location>
        <begin position="1"/>
        <end position="20"/>
    </location>
</feature>
<dbReference type="CDD" id="cd02248">
    <property type="entry name" value="Peptidase_C1A"/>
    <property type="match status" value="1"/>
</dbReference>
<gene>
    <name evidence="10" type="ORF">LOTGIDRAFT_141753</name>
</gene>
<dbReference type="KEGG" id="lgi:LOTGIDRAFT_141753"/>
<feature type="domain" description="Cathepsin propeptide inhibitor" evidence="9">
    <location>
        <begin position="29"/>
        <end position="87"/>
    </location>
</feature>
<evidence type="ECO:0000313" key="11">
    <source>
        <dbReference type="Proteomes" id="UP000030746"/>
    </source>
</evidence>
<dbReference type="GeneID" id="20234482"/>
<dbReference type="InterPro" id="IPR013128">
    <property type="entry name" value="Peptidase_C1A"/>
</dbReference>
<dbReference type="AlphaFoldDB" id="V4B0K1"/>
<dbReference type="InterPro" id="IPR039417">
    <property type="entry name" value="Peptidase_C1A_papain-like"/>
</dbReference>
<dbReference type="STRING" id="225164.V4B0K1"/>
<dbReference type="GO" id="GO:0006508">
    <property type="term" value="P:proteolysis"/>
    <property type="evidence" value="ECO:0007669"/>
    <property type="project" value="UniProtKB-KW"/>
</dbReference>
<feature type="chain" id="PRO_5018533163" evidence="7">
    <location>
        <begin position="21"/>
        <end position="328"/>
    </location>
</feature>
<dbReference type="OrthoDB" id="10253408at2759"/>
<dbReference type="InterPro" id="IPR000668">
    <property type="entry name" value="Peptidase_C1A_C"/>
</dbReference>
<dbReference type="InterPro" id="IPR013201">
    <property type="entry name" value="Prot_inhib_I29"/>
</dbReference>
<feature type="domain" description="Peptidase C1A papain C-terminal" evidence="8">
    <location>
        <begin position="112"/>
        <end position="327"/>
    </location>
</feature>
<keyword evidence="4" id="KW-0788">Thiol protease</keyword>
<dbReference type="GO" id="GO:0008234">
    <property type="term" value="F:cysteine-type peptidase activity"/>
    <property type="evidence" value="ECO:0007669"/>
    <property type="project" value="UniProtKB-KW"/>
</dbReference>
<name>V4B0K1_LOTGI</name>
<dbReference type="OMA" id="SIRGHED"/>
<organism evidence="10 11">
    <name type="scientific">Lottia gigantea</name>
    <name type="common">Giant owl limpet</name>
    <dbReference type="NCBI Taxonomy" id="225164"/>
    <lineage>
        <taxon>Eukaryota</taxon>
        <taxon>Metazoa</taxon>
        <taxon>Spiralia</taxon>
        <taxon>Lophotrochozoa</taxon>
        <taxon>Mollusca</taxon>
        <taxon>Gastropoda</taxon>
        <taxon>Patellogastropoda</taxon>
        <taxon>Lottioidea</taxon>
        <taxon>Lottiidae</taxon>
        <taxon>Lottia</taxon>
    </lineage>
</organism>
<evidence type="ECO:0000256" key="4">
    <source>
        <dbReference type="ARBA" id="ARBA00022807"/>
    </source>
</evidence>
<dbReference type="CTD" id="20234482"/>
<keyword evidence="6" id="KW-1015">Disulfide bond</keyword>
<dbReference type="SMART" id="SM00848">
    <property type="entry name" value="Inhibitor_I29"/>
    <property type="match status" value="1"/>
</dbReference>
<evidence type="ECO:0000256" key="5">
    <source>
        <dbReference type="ARBA" id="ARBA00023145"/>
    </source>
</evidence>
<dbReference type="Proteomes" id="UP000030746">
    <property type="component" value="Unassembled WGS sequence"/>
</dbReference>
<dbReference type="RefSeq" id="XP_009049631.1">
    <property type="nucleotide sequence ID" value="XM_009051383.1"/>
</dbReference>
<evidence type="ECO:0000256" key="7">
    <source>
        <dbReference type="SAM" id="SignalP"/>
    </source>
</evidence>
<sequence length="328" mass="36411">MLQMFTLYAVVILGVAFASGQMQELDGEWEQFKTKFNKNYDDDEVQRRLTWEDNFDFINEHNRQFSDNEVTYQVAMNEFGDMDLEEFISTMTGLLSSDEKPEEKEFVDVEGLPKEVDWSKKGYVTPVYSQGQCGSCWAFAALGSLEGQHFKATGNLETLSAQNLIDCSGPEGNMGCNGGLMDQSYKYIEVNKGVDTNLSYPYVGQNGKCHFTRSGVGATQKNFVDLPKGDELALQKAVAEIGPIAVAIDAQAQGFQFYKSGVYVNKDCSPAILCHAGVVTGYGVQDGTDYWRFKNSWGTSWGMDGYMLTARNHNNQCGIASQSSYAIV</sequence>
<dbReference type="PROSITE" id="PS00139">
    <property type="entry name" value="THIOL_PROTEASE_CYS"/>
    <property type="match status" value="1"/>
</dbReference>
<keyword evidence="11" id="KW-1185">Reference proteome</keyword>
<evidence type="ECO:0000256" key="2">
    <source>
        <dbReference type="ARBA" id="ARBA00022670"/>
    </source>
</evidence>
<dbReference type="PRINTS" id="PR00705">
    <property type="entry name" value="PAPAIN"/>
</dbReference>
<dbReference type="Gene3D" id="3.90.70.10">
    <property type="entry name" value="Cysteine proteinases"/>
    <property type="match status" value="1"/>
</dbReference>
<dbReference type="InterPro" id="IPR000169">
    <property type="entry name" value="Pept_cys_AS"/>
</dbReference>
<keyword evidence="3" id="KW-0378">Hydrolase</keyword>
<dbReference type="SMART" id="SM00645">
    <property type="entry name" value="Pept_C1"/>
    <property type="match status" value="1"/>
</dbReference>
<dbReference type="HOGENOM" id="CLU_012184_1_2_1"/>
<reference evidence="10 11" key="1">
    <citation type="journal article" date="2013" name="Nature">
        <title>Insights into bilaterian evolution from three spiralian genomes.</title>
        <authorList>
            <person name="Simakov O."/>
            <person name="Marletaz F."/>
            <person name="Cho S.J."/>
            <person name="Edsinger-Gonzales E."/>
            <person name="Havlak P."/>
            <person name="Hellsten U."/>
            <person name="Kuo D.H."/>
            <person name="Larsson T."/>
            <person name="Lv J."/>
            <person name="Arendt D."/>
            <person name="Savage R."/>
            <person name="Osoegawa K."/>
            <person name="de Jong P."/>
            <person name="Grimwood J."/>
            <person name="Chapman J.A."/>
            <person name="Shapiro H."/>
            <person name="Aerts A."/>
            <person name="Otillar R.P."/>
            <person name="Terry A.Y."/>
            <person name="Boore J.L."/>
            <person name="Grigoriev I.V."/>
            <person name="Lindberg D.R."/>
            <person name="Seaver E.C."/>
            <person name="Weisblat D.A."/>
            <person name="Putnam N.H."/>
            <person name="Rokhsar D.S."/>
        </authorList>
    </citation>
    <scope>NUCLEOTIDE SEQUENCE [LARGE SCALE GENOMIC DNA]</scope>
</reference>
<dbReference type="Pfam" id="PF08246">
    <property type="entry name" value="Inhibitor_I29"/>
    <property type="match status" value="1"/>
</dbReference>
<comment type="similarity">
    <text evidence="1">Belongs to the peptidase C1 family.</text>
</comment>
<evidence type="ECO:0000313" key="10">
    <source>
        <dbReference type="EMBL" id="ESO99666.1"/>
    </source>
</evidence>
<keyword evidence="2" id="KW-0645">Protease</keyword>
<dbReference type="PANTHER" id="PTHR12411">
    <property type="entry name" value="CYSTEINE PROTEASE FAMILY C1-RELATED"/>
    <property type="match status" value="1"/>
</dbReference>
<dbReference type="SUPFAM" id="SSF54001">
    <property type="entry name" value="Cysteine proteinases"/>
    <property type="match status" value="1"/>
</dbReference>